<dbReference type="Gene3D" id="3.40.50.12090">
    <property type="match status" value="2"/>
</dbReference>
<dbReference type="FunFam" id="3.40.50.12090:FF:000001">
    <property type="entry name" value="Cell surface protein"/>
    <property type="match status" value="1"/>
</dbReference>
<evidence type="ECO:0000313" key="5">
    <source>
        <dbReference type="EMBL" id="SDL74327.1"/>
    </source>
</evidence>
<evidence type="ECO:0000259" key="3">
    <source>
        <dbReference type="Pfam" id="PF00149"/>
    </source>
</evidence>
<dbReference type="Pfam" id="PF04122">
    <property type="entry name" value="CW_binding_2"/>
    <property type="match status" value="3"/>
</dbReference>
<dbReference type="GO" id="GO:0000166">
    <property type="term" value="F:nucleotide binding"/>
    <property type="evidence" value="ECO:0007669"/>
    <property type="project" value="InterPro"/>
</dbReference>
<gene>
    <name evidence="5" type="ORF">SAMN04515677_103247</name>
</gene>
<dbReference type="Pfam" id="PF00149">
    <property type="entry name" value="Metallophos"/>
    <property type="match status" value="1"/>
</dbReference>
<dbReference type="STRING" id="1121325.SAMN04515677_103247"/>
<feature type="domain" description="Calcineurin-like phosphoesterase" evidence="3">
    <location>
        <begin position="49"/>
        <end position="301"/>
    </location>
</feature>
<dbReference type="NCBIfam" id="NF006938">
    <property type="entry name" value="PRK09420.1"/>
    <property type="match status" value="1"/>
</dbReference>
<name>A0A1G9MK95_9FIRM</name>
<dbReference type="PROSITE" id="PS00786">
    <property type="entry name" value="5_NUCLEOTIDASE_2"/>
    <property type="match status" value="1"/>
</dbReference>
<dbReference type="GO" id="GO:0009166">
    <property type="term" value="P:nucleotide catabolic process"/>
    <property type="evidence" value="ECO:0007669"/>
    <property type="project" value="InterPro"/>
</dbReference>
<dbReference type="Gene3D" id="3.90.780.10">
    <property type="entry name" value="5'-Nucleotidase, C-terminal domain"/>
    <property type="match status" value="1"/>
</dbReference>
<dbReference type="Proteomes" id="UP000199068">
    <property type="component" value="Unassembled WGS sequence"/>
</dbReference>
<sequence length="982" mass="106852">MKNKGRKIATIAMAAAMTGQAAMPVLAIEKTNTNQNTEVKANQSPTVDFRIMATTDLHANIMDHDYYTDTPNQNLGISKIATLIKDAKAEIDKNGNGNDKIDNALLVDNGDTIQGNPLATVYAMNSETKTKPGEKYPAYEALDILEYDAGTLGNHEFNYGLDFLKQITDKSVMKTDIINANVLNTDGTNAFNPYKVVTEEVVDSNGNKQTIKVGITGFVPPQILNWDKQNLEGKVKVEDIKTAADKVTKTLKEKEGVDIVVALAHSGTGDDDKHVENSENAAYQLTKVDGIDVVVAGHSHSTAIAQKNGVQLVQPSNWGKELGVVDLKLTQKDGKWGVVDEESSVERRNVDGKVYGTAKDPIRVGKAAVNDTRITESASLKAAHEATVKYVNSGVGKTTKDLNSFFSLVADNASVELVANSQKSYVEKIMKQGQTELQPYKDLEVLSAAAPFKAGGREFNDPTNFVDIKAGDLKIKDLSNLYIYDNTLTVVKLNGEQIKEWLEMCAGMFNTIDPNSKTEQELFNHNYRSYNFDSIEGLTYEIDVTKPAKYDKDGKTVNANTSRITNLKFKGKDLDPKQEFLVATNNYRGSGTFPGVRDGQRVYESAYENRETIVDYIKEQGAITPSVDNNWKIKSVDSDAKVVFTSHENGKNYLSENQAIDADRADVDGMSKYSYDLNYISSSIPEQKLTGTTRYETATKISQSAFDKAENVVIVNSSAITDGLCATPFAKLKNAPILLTGSKTLDAKTKAEISRLGAKNVYIVGGTNAVDESVVKELKSMNVNVERIAGNDRYQTSLQIAKKLGDVSEVAVVSGQKGLADAVSVAPVAGSKNMAILLSSANNGVKQYEQFIKDEKVNKAYVIGGKSSVSEETAKELPNATRLGGANRNETNAMIIDEFYKGEELNNVYVAKDGMKNESELIDALAVGAVAAKENAPVVIGSKNVDKKQEEVLSAKKTKMLTKVGGNGNEGIFNKLKNVLKK</sequence>
<dbReference type="Gene3D" id="3.60.21.10">
    <property type="match status" value="1"/>
</dbReference>
<evidence type="ECO:0000256" key="1">
    <source>
        <dbReference type="ARBA" id="ARBA00022729"/>
    </source>
</evidence>
<feature type="chain" id="PRO_5011563620" evidence="2">
    <location>
        <begin position="28"/>
        <end position="982"/>
    </location>
</feature>
<dbReference type="GO" id="GO:0046872">
    <property type="term" value="F:metal ion binding"/>
    <property type="evidence" value="ECO:0007669"/>
    <property type="project" value="InterPro"/>
</dbReference>
<keyword evidence="1 2" id="KW-0732">Signal</keyword>
<proteinExistence type="predicted"/>
<dbReference type="AlphaFoldDB" id="A0A1G9MK95"/>
<dbReference type="InterPro" id="IPR008334">
    <property type="entry name" value="5'-Nucleotdase_C"/>
</dbReference>
<evidence type="ECO:0000256" key="2">
    <source>
        <dbReference type="SAM" id="SignalP"/>
    </source>
</evidence>
<keyword evidence="6" id="KW-1185">Reference proteome</keyword>
<dbReference type="PANTHER" id="PTHR11575">
    <property type="entry name" value="5'-NUCLEOTIDASE-RELATED"/>
    <property type="match status" value="1"/>
</dbReference>
<dbReference type="SUPFAM" id="SSF55816">
    <property type="entry name" value="5'-nucleotidase (syn. UDP-sugar hydrolase), C-terminal domain"/>
    <property type="match status" value="1"/>
</dbReference>
<dbReference type="InterPro" id="IPR004843">
    <property type="entry name" value="Calcineurin-like_PHP"/>
</dbReference>
<protein>
    <submittedName>
        <fullName evidence="5">2',3'-cyclic-nucleotide 2'-phosphodiesterase / 3'-nucleotidase</fullName>
    </submittedName>
</protein>
<dbReference type="RefSeq" id="WP_170827937.1">
    <property type="nucleotide sequence ID" value="NZ_FNGW01000003.1"/>
</dbReference>
<evidence type="ECO:0000259" key="4">
    <source>
        <dbReference type="Pfam" id="PF02872"/>
    </source>
</evidence>
<feature type="signal peptide" evidence="2">
    <location>
        <begin position="1"/>
        <end position="27"/>
    </location>
</feature>
<dbReference type="InterPro" id="IPR029052">
    <property type="entry name" value="Metallo-depent_PP-like"/>
</dbReference>
<feature type="domain" description="5'-Nucleotidase C-terminal" evidence="4">
    <location>
        <begin position="465"/>
        <end position="591"/>
    </location>
</feature>
<dbReference type="Pfam" id="PF02872">
    <property type="entry name" value="5_nucleotid_C"/>
    <property type="match status" value="1"/>
</dbReference>
<organism evidence="5 6">
    <name type="scientific">Romboutsia lituseburensis DSM 797</name>
    <dbReference type="NCBI Taxonomy" id="1121325"/>
    <lineage>
        <taxon>Bacteria</taxon>
        <taxon>Bacillati</taxon>
        <taxon>Bacillota</taxon>
        <taxon>Clostridia</taxon>
        <taxon>Peptostreptococcales</taxon>
        <taxon>Peptostreptococcaceae</taxon>
        <taxon>Romboutsia</taxon>
    </lineage>
</organism>
<dbReference type="InterPro" id="IPR006146">
    <property type="entry name" value="5'-Nucleotdase_CS"/>
</dbReference>
<dbReference type="InterPro" id="IPR007253">
    <property type="entry name" value="Cell_wall-bd_2"/>
</dbReference>
<dbReference type="PANTHER" id="PTHR11575:SF6">
    <property type="entry name" value="2',3'-CYCLIC-NUCLEOTIDE 2'-PHOSPHODIESTERASE_3'-NUCLEOTIDASE"/>
    <property type="match status" value="1"/>
</dbReference>
<accession>A0A1G9MK95</accession>
<dbReference type="InterPro" id="IPR036907">
    <property type="entry name" value="5'-Nucleotdase_C_sf"/>
</dbReference>
<dbReference type="SUPFAM" id="SSF56300">
    <property type="entry name" value="Metallo-dependent phosphatases"/>
    <property type="match status" value="1"/>
</dbReference>
<reference evidence="5 6" key="1">
    <citation type="submission" date="2016-10" db="EMBL/GenBank/DDBJ databases">
        <authorList>
            <person name="de Groot N.N."/>
        </authorList>
    </citation>
    <scope>NUCLEOTIDE SEQUENCE [LARGE SCALE GENOMIC DNA]</scope>
    <source>
        <strain evidence="5 6">DSM 797</strain>
    </source>
</reference>
<dbReference type="EMBL" id="FNGW01000003">
    <property type="protein sequence ID" value="SDL74327.1"/>
    <property type="molecule type" value="Genomic_DNA"/>
</dbReference>
<dbReference type="PRINTS" id="PR01607">
    <property type="entry name" value="APYRASEFAMLY"/>
</dbReference>
<dbReference type="InterPro" id="IPR006179">
    <property type="entry name" value="5_nucleotidase/apyrase"/>
</dbReference>
<evidence type="ECO:0000313" key="6">
    <source>
        <dbReference type="Proteomes" id="UP000199068"/>
    </source>
</evidence>
<dbReference type="GO" id="GO:0016788">
    <property type="term" value="F:hydrolase activity, acting on ester bonds"/>
    <property type="evidence" value="ECO:0007669"/>
    <property type="project" value="InterPro"/>
</dbReference>
<dbReference type="GO" id="GO:0030288">
    <property type="term" value="C:outer membrane-bounded periplasmic space"/>
    <property type="evidence" value="ECO:0007669"/>
    <property type="project" value="TreeGrafter"/>
</dbReference>